<keyword evidence="13" id="KW-0251">Elongation factor</keyword>
<evidence type="ECO:0000256" key="10">
    <source>
        <dbReference type="SAM" id="MobiDB-lite"/>
    </source>
</evidence>
<feature type="domain" description="KOW" evidence="12">
    <location>
        <begin position="649"/>
        <end position="674"/>
    </location>
</feature>
<dbReference type="CDD" id="cd06081">
    <property type="entry name" value="KOW_Spt5_1"/>
    <property type="match status" value="1"/>
</dbReference>
<evidence type="ECO:0000256" key="5">
    <source>
        <dbReference type="ARBA" id="ARBA00023163"/>
    </source>
</evidence>
<keyword evidence="14" id="KW-1185">Reference proteome</keyword>
<feature type="compositionally biased region" description="Basic and acidic residues" evidence="10">
    <location>
        <begin position="149"/>
        <end position="166"/>
    </location>
</feature>
<dbReference type="InterPro" id="IPR005824">
    <property type="entry name" value="KOW"/>
</dbReference>
<dbReference type="InterPro" id="IPR041973">
    <property type="entry name" value="KOW_Spt5_1"/>
</dbReference>
<feature type="compositionally biased region" description="Acidic residues" evidence="10">
    <location>
        <begin position="54"/>
        <end position="96"/>
    </location>
</feature>
<dbReference type="Pfam" id="PF03439">
    <property type="entry name" value="Spt5-NGN"/>
    <property type="match status" value="1"/>
</dbReference>
<dbReference type="InterPro" id="IPR041975">
    <property type="entry name" value="KOW_Spt5_2"/>
</dbReference>
<accession>A0A8H6VGL8</accession>
<evidence type="ECO:0000256" key="7">
    <source>
        <dbReference type="ARBA" id="ARBA00024691"/>
    </source>
</evidence>
<comment type="subcellular location">
    <subcellularLocation>
        <location evidence="1 9">Nucleus</location>
    </subcellularLocation>
</comment>
<proteinExistence type="inferred from homology"/>
<dbReference type="CDD" id="cd09888">
    <property type="entry name" value="NGN_Euk"/>
    <property type="match status" value="1"/>
</dbReference>
<dbReference type="Pfam" id="PF23042">
    <property type="entry name" value="KOW1_SPT5"/>
    <property type="match status" value="1"/>
</dbReference>
<evidence type="ECO:0000256" key="8">
    <source>
        <dbReference type="ARBA" id="ARBA00025870"/>
    </source>
</evidence>
<comment type="subunit">
    <text evidence="8">Component of the SPT4-SPT5 complex. Interacts with RNA polymerase II.</text>
</comment>
<dbReference type="GO" id="GO:0003746">
    <property type="term" value="F:translation elongation factor activity"/>
    <property type="evidence" value="ECO:0007669"/>
    <property type="project" value="UniProtKB-KW"/>
</dbReference>
<dbReference type="GO" id="GO:0006397">
    <property type="term" value="P:mRNA processing"/>
    <property type="evidence" value="ECO:0007669"/>
    <property type="project" value="UniProtKB-KW"/>
</dbReference>
<dbReference type="Proteomes" id="UP000660729">
    <property type="component" value="Unassembled WGS sequence"/>
</dbReference>
<dbReference type="Pfam" id="PF23037">
    <property type="entry name" value="KOWx_SPT5"/>
    <property type="match status" value="1"/>
</dbReference>
<evidence type="ECO:0000256" key="4">
    <source>
        <dbReference type="ARBA" id="ARBA00022664"/>
    </source>
</evidence>
<dbReference type="InterPro" id="IPR039385">
    <property type="entry name" value="NGN_Euk"/>
</dbReference>
<evidence type="ECO:0000259" key="11">
    <source>
        <dbReference type="SMART" id="SM00738"/>
    </source>
</evidence>
<comment type="caution">
    <text evidence="13">The sequence shown here is derived from an EMBL/GenBank/DDBJ whole genome shotgun (WGS) entry which is preliminary data.</text>
</comment>
<feature type="domain" description="NusG-like N-terminal" evidence="11">
    <location>
        <begin position="207"/>
        <end position="300"/>
    </location>
</feature>
<dbReference type="SMART" id="SM00738">
    <property type="entry name" value="NGN"/>
    <property type="match status" value="1"/>
</dbReference>
<feature type="region of interest" description="Disordered" evidence="10">
    <location>
        <begin position="359"/>
        <end position="381"/>
    </location>
</feature>
<keyword evidence="13" id="KW-0648">Protein biosynthesis</keyword>
<dbReference type="InterPro" id="IPR006645">
    <property type="entry name" value="NGN-like_dom"/>
</dbReference>
<dbReference type="GO" id="GO:0032044">
    <property type="term" value="C:DSIF complex"/>
    <property type="evidence" value="ECO:0007669"/>
    <property type="project" value="TreeGrafter"/>
</dbReference>
<dbReference type="InterPro" id="IPR041977">
    <property type="entry name" value="KOW_Spt5_4"/>
</dbReference>
<dbReference type="SMART" id="SM00739">
    <property type="entry name" value="KOW"/>
    <property type="match status" value="5"/>
</dbReference>
<comment type="function">
    <text evidence="7 9">The SPT4-SPT5 complex mediates both activation and inhibition of transcription elongation, and plays a role in pre-mRNA processing. This complex seems to be important for the stability of the RNA polymerase II elongation machinery on the chromatin template but not for the inherent ability of this machinery to translocate down the gene.</text>
</comment>
<protein>
    <recommendedName>
        <fullName evidence="3 9">Transcription elongation factor SPT5</fullName>
    </recommendedName>
</protein>
<evidence type="ECO:0000256" key="6">
    <source>
        <dbReference type="ARBA" id="ARBA00023242"/>
    </source>
</evidence>
<sequence>MSSILNQDFPDEEEDDFNPAPQDDSDNEDDAKPAVGDDDEEPAQSRSRGRSAPGDEDDELKEEGDEVNGDDDGQDGNDDEEDEEEEEEEDEDEDDDIGRPAKRRRQRRNQFIDVEAEVDEDDEEEPEEEDDLPGEEMHPDDLQELPPGADKDDRAHRELDRRREQEEAMDVEETAARLKERYGRQQRATGSASGVIPQRLLMPSADDPRIFAMRCRPGKEREIIFAIQNRTIERQRSREPVQIFSAFERSGTVAMAGRIYVEARLADHVTAALDGISNVFMGTKPFMIPVEEMPDLLKVKKSKELQPGMYCRPKRGLYAGDLAMIEEVEANGTEVQLKLIPRLDYGLTEDANALAAGAMEPDGHGGMKRKRVPQQFKQRPPARLFSENEAKKKHSRYLGRPGGMSTNIWTYQGKDYVNGFLVDTFRIAHLQTENVNPTLEEVTKFAASTDDGTENLDLAALAQTLKASAGADYLPGDKVEIFRGEQKGVTGRASEVYNDVIKIKVESGSLAGQVVEAPIRDLRKNFKEGDHVKVIGGSKYQEEVGMVVRIKDDRVTILTDSNQQEISVFAKDLREATDSGGTVGTSKYDLFDLVQLDASTVGCVVKVDRESLRILDQLGAIRNALPSSISNKIEKRREGAPAVDQQGNEIKNEDKIKEYGGEGREGKVLHVHRGYVFAQSRELRDNAGVFVARTNNVLVMAAKGGRMGGGVDLTKMNTAIKGPGGAGGAGMPPPMQKGRDRLIGQTVRIKVGNYKAHKGIVKETDAHGALVEIHGKTKKLNFPKEKLAVIHPTTGEKICEDASTFGTGRGAGPPGRPPPSGMPPGRVPTYGAPPMATGGRTPAYAMGDGGRTPVGRTPAWQGSGGQTAYGGGGMTSYGGQTSYGGATSYGGGSVWGGGGGAVSSKLTLQHETVTDKNLQASTWNPNAGGGRTPAYIANSGSKTPAYGGLEAPTPGADYSAPTPGATYQDQPTPGAFRGGQYQTPANYATPGGFPETPAPYAAETPAPSADDGPRYE</sequence>
<dbReference type="GO" id="GO:0032784">
    <property type="term" value="P:regulation of DNA-templated transcription elongation"/>
    <property type="evidence" value="ECO:0007669"/>
    <property type="project" value="InterPro"/>
</dbReference>
<dbReference type="GO" id="GO:0006368">
    <property type="term" value="P:transcription elongation by RNA polymerase II"/>
    <property type="evidence" value="ECO:0007669"/>
    <property type="project" value="TreeGrafter"/>
</dbReference>
<dbReference type="Gene3D" id="2.30.30.30">
    <property type="match status" value="3"/>
</dbReference>
<evidence type="ECO:0000259" key="12">
    <source>
        <dbReference type="SMART" id="SM00739"/>
    </source>
</evidence>
<feature type="domain" description="KOW" evidence="12">
    <location>
        <begin position="304"/>
        <end position="331"/>
    </location>
</feature>
<dbReference type="GO" id="GO:0003729">
    <property type="term" value="F:mRNA binding"/>
    <property type="evidence" value="ECO:0007669"/>
    <property type="project" value="TreeGrafter"/>
</dbReference>
<dbReference type="CDD" id="cd06083">
    <property type="entry name" value="KOW_Spt5_3"/>
    <property type="match status" value="1"/>
</dbReference>
<dbReference type="CDD" id="cd06082">
    <property type="entry name" value="KOW_Spt5_2"/>
    <property type="match status" value="1"/>
</dbReference>
<dbReference type="EMBL" id="JABCIY010000178">
    <property type="protein sequence ID" value="KAF7189792.1"/>
    <property type="molecule type" value="Genomic_DNA"/>
</dbReference>
<keyword evidence="5 9" id="KW-0804">Transcription</keyword>
<dbReference type="FunFam" id="2.30.30.30:FF:000029">
    <property type="entry name" value="Transcription elongation factor SPT5"/>
    <property type="match status" value="1"/>
</dbReference>
<feature type="domain" description="KOW" evidence="12">
    <location>
        <begin position="740"/>
        <end position="767"/>
    </location>
</feature>
<dbReference type="OrthoDB" id="28901at2759"/>
<reference evidence="13" key="1">
    <citation type="submission" date="2020-04" db="EMBL/GenBank/DDBJ databases">
        <title>Draft genome resource of the tomato pathogen Pseudocercospora fuligena.</title>
        <authorList>
            <person name="Zaccaron A."/>
        </authorList>
    </citation>
    <scope>NUCLEOTIDE SEQUENCE</scope>
    <source>
        <strain evidence="13">PF001</strain>
    </source>
</reference>
<dbReference type="PANTHER" id="PTHR11125">
    <property type="entry name" value="SUPPRESSOR OF TY 5"/>
    <property type="match status" value="1"/>
</dbReference>
<dbReference type="FunFam" id="3.30.70.940:FF:000005">
    <property type="entry name" value="Transcription elongation factor SPT5"/>
    <property type="match status" value="1"/>
</dbReference>
<dbReference type="InterPro" id="IPR039659">
    <property type="entry name" value="SPT5"/>
</dbReference>
<dbReference type="Pfam" id="PF23291">
    <property type="entry name" value="KOW4_SPT5"/>
    <property type="match status" value="1"/>
</dbReference>
<feature type="domain" description="KOW" evidence="12">
    <location>
        <begin position="525"/>
        <end position="553"/>
    </location>
</feature>
<organism evidence="13 14">
    <name type="scientific">Pseudocercospora fuligena</name>
    <dbReference type="NCBI Taxonomy" id="685502"/>
    <lineage>
        <taxon>Eukaryota</taxon>
        <taxon>Fungi</taxon>
        <taxon>Dikarya</taxon>
        <taxon>Ascomycota</taxon>
        <taxon>Pezizomycotina</taxon>
        <taxon>Dothideomycetes</taxon>
        <taxon>Dothideomycetidae</taxon>
        <taxon>Mycosphaerellales</taxon>
        <taxon>Mycosphaerellaceae</taxon>
        <taxon>Pseudocercospora</taxon>
    </lineage>
</organism>
<evidence type="ECO:0000256" key="3">
    <source>
        <dbReference type="ARBA" id="ARBA00020181"/>
    </source>
</evidence>
<dbReference type="InterPro" id="IPR041976">
    <property type="entry name" value="KOW_Spt5_3"/>
</dbReference>
<feature type="compositionally biased region" description="Low complexity" evidence="10">
    <location>
        <begin position="994"/>
        <end position="1009"/>
    </location>
</feature>
<feature type="region of interest" description="Disordered" evidence="10">
    <location>
        <begin position="938"/>
        <end position="1016"/>
    </location>
</feature>
<feature type="domain" description="KOW" evidence="12">
    <location>
        <begin position="472"/>
        <end position="499"/>
    </location>
</feature>
<dbReference type="InterPro" id="IPR005100">
    <property type="entry name" value="NGN-domain"/>
</dbReference>
<dbReference type="GO" id="GO:0006357">
    <property type="term" value="P:regulation of transcription by RNA polymerase II"/>
    <property type="evidence" value="ECO:0007669"/>
    <property type="project" value="InterPro"/>
</dbReference>
<feature type="compositionally biased region" description="Acidic residues" evidence="10">
    <location>
        <begin position="9"/>
        <end position="29"/>
    </location>
</feature>
<comment type="similarity">
    <text evidence="2 9">Belongs to the SPT5 family.</text>
</comment>
<dbReference type="Pfam" id="PF23284">
    <property type="entry name" value="KOW2_Spt5"/>
    <property type="match status" value="1"/>
</dbReference>
<dbReference type="PANTHER" id="PTHR11125:SF7">
    <property type="entry name" value="TRANSCRIPTION ELONGATION FACTOR SPT5"/>
    <property type="match status" value="1"/>
</dbReference>
<dbReference type="InterPro" id="IPR022581">
    <property type="entry name" value="Spt5_N"/>
</dbReference>
<evidence type="ECO:0000256" key="9">
    <source>
        <dbReference type="PIRNR" id="PIRNR036945"/>
    </source>
</evidence>
<evidence type="ECO:0000256" key="2">
    <source>
        <dbReference type="ARBA" id="ARBA00006956"/>
    </source>
</evidence>
<dbReference type="Pfam" id="PF11942">
    <property type="entry name" value="Spt5_N"/>
    <property type="match status" value="1"/>
</dbReference>
<dbReference type="Gene3D" id="3.30.70.940">
    <property type="entry name" value="NusG, N-terminal domain"/>
    <property type="match status" value="1"/>
</dbReference>
<feature type="compositionally biased region" description="Acidic residues" evidence="10">
    <location>
        <begin position="114"/>
        <end position="134"/>
    </location>
</feature>
<dbReference type="InterPro" id="IPR008991">
    <property type="entry name" value="Translation_prot_SH3-like_sf"/>
</dbReference>
<evidence type="ECO:0000313" key="13">
    <source>
        <dbReference type="EMBL" id="KAF7189792.1"/>
    </source>
</evidence>
<dbReference type="InterPro" id="IPR036735">
    <property type="entry name" value="NGN_dom_sf"/>
</dbReference>
<dbReference type="InterPro" id="IPR041978">
    <property type="entry name" value="KOW_Spt5_5"/>
</dbReference>
<name>A0A8H6VGL8_9PEZI</name>
<dbReference type="SUPFAM" id="SSF50104">
    <property type="entry name" value="Translation proteins SH3-like domain"/>
    <property type="match status" value="1"/>
</dbReference>
<gene>
    <name evidence="13" type="ORF">HII31_08899</name>
</gene>
<dbReference type="GO" id="GO:0000785">
    <property type="term" value="C:chromatin"/>
    <property type="evidence" value="ECO:0007669"/>
    <property type="project" value="UniProtKB-ARBA"/>
</dbReference>
<dbReference type="Pfam" id="PF23290">
    <property type="entry name" value="KOW5_SPT5"/>
    <property type="match status" value="1"/>
</dbReference>
<keyword evidence="6 9" id="KW-0539">Nucleus</keyword>
<dbReference type="CDD" id="cd06084">
    <property type="entry name" value="KOW_Spt5_4"/>
    <property type="match status" value="1"/>
</dbReference>
<evidence type="ECO:0000313" key="14">
    <source>
        <dbReference type="Proteomes" id="UP000660729"/>
    </source>
</evidence>
<dbReference type="InterPro" id="IPR014722">
    <property type="entry name" value="Rib_uL2_dom2"/>
</dbReference>
<dbReference type="AlphaFoldDB" id="A0A8H6VGL8"/>
<feature type="region of interest" description="Disordered" evidence="10">
    <location>
        <begin position="1"/>
        <end position="172"/>
    </location>
</feature>
<dbReference type="FunFam" id="2.30.30.30:FF:000018">
    <property type="entry name" value="Transcription elongation factor SPT5"/>
    <property type="match status" value="1"/>
</dbReference>
<dbReference type="InterPro" id="IPR017071">
    <property type="entry name" value="TF_Spt5_eukaryote"/>
</dbReference>
<dbReference type="InterPro" id="IPR057936">
    <property type="entry name" value="KOWx_Spt5"/>
</dbReference>
<evidence type="ECO:0000256" key="1">
    <source>
        <dbReference type="ARBA" id="ARBA00004123"/>
    </source>
</evidence>
<keyword evidence="4" id="KW-0507">mRNA processing</keyword>
<dbReference type="PIRSF" id="PIRSF036945">
    <property type="entry name" value="Spt5"/>
    <property type="match status" value="1"/>
</dbReference>